<dbReference type="PANTHER" id="PTHR28072:SF1">
    <property type="entry name" value="CRUCIFORM CUTTING ENDONUCLEASE 1, MITOCHONDRIAL-RELATED"/>
    <property type="match status" value="1"/>
</dbReference>
<dbReference type="Pfam" id="PF02037">
    <property type="entry name" value="SAP"/>
    <property type="match status" value="1"/>
</dbReference>
<dbReference type="PANTHER" id="PTHR28072">
    <property type="entry name" value="CRUCIFORM CUTTING ENDONUCLEASE 1, MITOCHONDRIAL-RELATED"/>
    <property type="match status" value="1"/>
</dbReference>
<dbReference type="InterPro" id="IPR003034">
    <property type="entry name" value="SAP_dom"/>
</dbReference>
<dbReference type="SUPFAM" id="SSF53098">
    <property type="entry name" value="Ribonuclease H-like"/>
    <property type="match status" value="1"/>
</dbReference>
<feature type="region of interest" description="Disordered" evidence="1">
    <location>
        <begin position="111"/>
        <end position="134"/>
    </location>
</feature>
<dbReference type="Gene3D" id="3.30.420.10">
    <property type="entry name" value="Ribonuclease H-like superfamily/Ribonuclease H"/>
    <property type="match status" value="1"/>
</dbReference>
<dbReference type="GO" id="GO:0005739">
    <property type="term" value="C:mitochondrion"/>
    <property type="evidence" value="ECO:0007669"/>
    <property type="project" value="TreeGrafter"/>
</dbReference>
<dbReference type="InterPro" id="IPR039197">
    <property type="entry name" value="Mrs1/Cce1"/>
</dbReference>
<dbReference type="GO" id="GO:0070336">
    <property type="term" value="F:flap-structured DNA binding"/>
    <property type="evidence" value="ECO:0007669"/>
    <property type="project" value="TreeGrafter"/>
</dbReference>
<dbReference type="InterPro" id="IPR012337">
    <property type="entry name" value="RNaseH-like_sf"/>
</dbReference>
<dbReference type="PROSITE" id="PS50800">
    <property type="entry name" value="SAP"/>
    <property type="match status" value="1"/>
</dbReference>
<proteinExistence type="predicted"/>
<dbReference type="AlphaFoldDB" id="A0AAN6Q361"/>
<accession>A0AAN6Q361</accession>
<dbReference type="InterPro" id="IPR015242">
    <property type="entry name" value="Ydc2_cat"/>
</dbReference>
<feature type="region of interest" description="Disordered" evidence="1">
    <location>
        <begin position="288"/>
        <end position="311"/>
    </location>
</feature>
<reference evidence="3" key="1">
    <citation type="journal article" date="2023" name="Mol. Phylogenet. Evol.">
        <title>Genome-scale phylogeny and comparative genomics of the fungal order Sordariales.</title>
        <authorList>
            <person name="Hensen N."/>
            <person name="Bonometti L."/>
            <person name="Westerberg I."/>
            <person name="Brannstrom I.O."/>
            <person name="Guillou S."/>
            <person name="Cros-Aarteil S."/>
            <person name="Calhoun S."/>
            <person name="Haridas S."/>
            <person name="Kuo A."/>
            <person name="Mondo S."/>
            <person name="Pangilinan J."/>
            <person name="Riley R."/>
            <person name="LaButti K."/>
            <person name="Andreopoulos B."/>
            <person name="Lipzen A."/>
            <person name="Chen C."/>
            <person name="Yan M."/>
            <person name="Daum C."/>
            <person name="Ng V."/>
            <person name="Clum A."/>
            <person name="Steindorff A."/>
            <person name="Ohm R.A."/>
            <person name="Martin F."/>
            <person name="Silar P."/>
            <person name="Natvig D.O."/>
            <person name="Lalanne C."/>
            <person name="Gautier V."/>
            <person name="Ament-Velasquez S.L."/>
            <person name="Kruys A."/>
            <person name="Hutchinson M.I."/>
            <person name="Powell A.J."/>
            <person name="Barry K."/>
            <person name="Miller A.N."/>
            <person name="Grigoriev I.V."/>
            <person name="Debuchy R."/>
            <person name="Gladieux P."/>
            <person name="Hiltunen Thoren M."/>
            <person name="Johannesson H."/>
        </authorList>
    </citation>
    <scope>NUCLEOTIDE SEQUENCE</scope>
    <source>
        <strain evidence="3">CBS 757.83</strain>
    </source>
</reference>
<comment type="caution">
    <text evidence="3">The sequence shown here is derived from an EMBL/GenBank/DDBJ whole genome shotgun (WGS) entry which is preliminary data.</text>
</comment>
<dbReference type="GO" id="GO:0000402">
    <property type="term" value="F:crossed form four-way junction DNA binding"/>
    <property type="evidence" value="ECO:0007669"/>
    <property type="project" value="TreeGrafter"/>
</dbReference>
<keyword evidence="4" id="KW-1185">Reference proteome</keyword>
<dbReference type="Proteomes" id="UP001305647">
    <property type="component" value="Unassembled WGS sequence"/>
</dbReference>
<evidence type="ECO:0000256" key="1">
    <source>
        <dbReference type="SAM" id="MobiDB-lite"/>
    </source>
</evidence>
<reference evidence="3" key="2">
    <citation type="submission" date="2023-05" db="EMBL/GenBank/DDBJ databases">
        <authorList>
            <consortium name="Lawrence Berkeley National Laboratory"/>
            <person name="Steindorff A."/>
            <person name="Hensen N."/>
            <person name="Bonometti L."/>
            <person name="Westerberg I."/>
            <person name="Brannstrom I.O."/>
            <person name="Guillou S."/>
            <person name="Cros-Aarteil S."/>
            <person name="Calhoun S."/>
            <person name="Haridas S."/>
            <person name="Kuo A."/>
            <person name="Mondo S."/>
            <person name="Pangilinan J."/>
            <person name="Riley R."/>
            <person name="Labutti K."/>
            <person name="Andreopoulos B."/>
            <person name="Lipzen A."/>
            <person name="Chen C."/>
            <person name="Yanf M."/>
            <person name="Daum C."/>
            <person name="Ng V."/>
            <person name="Clum A."/>
            <person name="Ohm R."/>
            <person name="Martin F."/>
            <person name="Silar P."/>
            <person name="Natvig D."/>
            <person name="Lalanne C."/>
            <person name="Gautier V."/>
            <person name="Ament-Velasquez S.L."/>
            <person name="Kruys A."/>
            <person name="Hutchinson M.I."/>
            <person name="Powell A.J."/>
            <person name="Barry K."/>
            <person name="Miller A.N."/>
            <person name="Grigoriev I.V."/>
            <person name="Debuchy R."/>
            <person name="Gladieux P."/>
            <person name="Thoren M.H."/>
            <person name="Johannesson H."/>
        </authorList>
    </citation>
    <scope>NUCLEOTIDE SEQUENCE</scope>
    <source>
        <strain evidence="3">CBS 757.83</strain>
    </source>
</reference>
<dbReference type="GO" id="GO:0000403">
    <property type="term" value="F:Y-form DNA binding"/>
    <property type="evidence" value="ECO:0007669"/>
    <property type="project" value="TreeGrafter"/>
</dbReference>
<dbReference type="Pfam" id="PF09159">
    <property type="entry name" value="Ydc2-catalyt"/>
    <property type="match status" value="1"/>
</dbReference>
<feature type="domain" description="SAP" evidence="2">
    <location>
        <begin position="6"/>
        <end position="40"/>
    </location>
</feature>
<evidence type="ECO:0000313" key="4">
    <source>
        <dbReference type="Proteomes" id="UP001305647"/>
    </source>
</evidence>
<evidence type="ECO:0000313" key="3">
    <source>
        <dbReference type="EMBL" id="KAK4101976.1"/>
    </source>
</evidence>
<gene>
    <name evidence="3" type="ORF">N658DRAFT_448401</name>
</gene>
<dbReference type="GO" id="GO:0004520">
    <property type="term" value="F:DNA endonuclease activity"/>
    <property type="evidence" value="ECO:0007669"/>
    <property type="project" value="TreeGrafter"/>
</dbReference>
<sequence length="357" mass="38920">MTTASLLKESALTLRSLCASIGISKAGTKPVLVQRIRHAATNQQPLPPEARILSIDMGIKNFAFSLLTPAALDSFRGQEQDRSKTTPLTTPVRLHVWKRLDLTLPVPVPATIHTKTPTSKKKKTPSPNNVEDFSPATLSQHALNLVQTQLLPLRPTHVLIERQRFRSGGQAAVFEWTLRVNSLEAMLHALFASFYGRDAAVSDGRAERGGRAFEGRVESVLPGGVVNFLLCAEDGMAGRGRVDGQRIKKVKTEIVGGFLREGVMVVPEAGQQAEEMVSVFLEQWERAGGRKGRAKKGGSGGGSGSEKGPVREVRNKLDDLADAVLQGMVWLQWQRNLEALIKERPDLLGDAGKSEKE</sequence>
<evidence type="ECO:0000259" key="2">
    <source>
        <dbReference type="PROSITE" id="PS50800"/>
    </source>
</evidence>
<dbReference type="InterPro" id="IPR036397">
    <property type="entry name" value="RNaseH_sf"/>
</dbReference>
<name>A0AAN6Q361_9PEZI</name>
<dbReference type="EMBL" id="MU863633">
    <property type="protein sequence ID" value="KAK4101976.1"/>
    <property type="molecule type" value="Genomic_DNA"/>
</dbReference>
<dbReference type="CDD" id="cd16963">
    <property type="entry name" value="CCE1"/>
    <property type="match status" value="1"/>
</dbReference>
<protein>
    <submittedName>
        <fullName evidence="3">Mitochondrial resolvase Ydc2</fullName>
    </submittedName>
</protein>
<organism evidence="3 4">
    <name type="scientific">Parathielavia hyrcaniae</name>
    <dbReference type="NCBI Taxonomy" id="113614"/>
    <lineage>
        <taxon>Eukaryota</taxon>
        <taxon>Fungi</taxon>
        <taxon>Dikarya</taxon>
        <taxon>Ascomycota</taxon>
        <taxon>Pezizomycotina</taxon>
        <taxon>Sordariomycetes</taxon>
        <taxon>Sordariomycetidae</taxon>
        <taxon>Sordariales</taxon>
        <taxon>Chaetomiaceae</taxon>
        <taxon>Parathielavia</taxon>
    </lineage>
</organism>